<dbReference type="EMBL" id="JARRTL010000007">
    <property type="protein sequence ID" value="MEC0484545.1"/>
    <property type="molecule type" value="Genomic_DNA"/>
</dbReference>
<feature type="chain" id="PRO_5013455043" description="Surface layer protein A domain-containing protein" evidence="1">
    <location>
        <begin position="29"/>
        <end position="174"/>
    </location>
</feature>
<comment type="caution">
    <text evidence="2">The sequence shown here is derived from an EMBL/GenBank/DDBJ whole genome shotgun (WGS) entry which is preliminary data.</text>
</comment>
<name>A0A0J6F273_9BACI</name>
<organism evidence="2 4">
    <name type="scientific">Bacillus glycinifermentans</name>
    <dbReference type="NCBI Taxonomy" id="1664069"/>
    <lineage>
        <taxon>Bacteria</taxon>
        <taxon>Bacillati</taxon>
        <taxon>Bacillota</taxon>
        <taxon>Bacilli</taxon>
        <taxon>Bacillales</taxon>
        <taxon>Bacillaceae</taxon>
        <taxon>Bacillus</taxon>
    </lineage>
</organism>
<accession>A0A0J6ER38</accession>
<dbReference type="RefSeq" id="WP_048353869.1">
    <property type="nucleotide sequence ID" value="NZ_CP023481.1"/>
</dbReference>
<accession>A0A0J6F273</accession>
<keyword evidence="5" id="KW-1185">Reference proteome</keyword>
<dbReference type="PATRIC" id="fig|1664069.3.peg.2370"/>
<sequence>MKKKLLIPLLSASLLAGIASPFASTAHASEQPSKEVKRASETILIKTINYDEKGNPIVAPGESVLRVQNVKTASSWRYYKTANYTDKIVWSTVSTAAAVMGAKLGIPNLSVAGIVGNYLIANKGDWIHYSDKMYTRMAGYVFQTEHNVTWYKDKKHKKKLKTQVYITNDYGGMK</sequence>
<dbReference type="Proteomes" id="UP001341297">
    <property type="component" value="Unassembled WGS sequence"/>
</dbReference>
<evidence type="ECO:0000313" key="4">
    <source>
        <dbReference type="Proteomes" id="UP000036168"/>
    </source>
</evidence>
<dbReference type="EMBL" id="LECW02000001">
    <property type="protein sequence ID" value="KRT95582.1"/>
    <property type="molecule type" value="Genomic_DNA"/>
</dbReference>
<reference evidence="2 4" key="1">
    <citation type="journal article" date="2015" name="Int. J. Syst. Evol. Microbiol.">
        <title>Bacillus glycinifermentans sp. nov., isolated from fermented soybean paste.</title>
        <authorList>
            <person name="Kim S.J."/>
            <person name="Dunlap C.A."/>
            <person name="Kwon S.W."/>
            <person name="Rooney A.P."/>
        </authorList>
    </citation>
    <scope>NUCLEOTIDE SEQUENCE [LARGE SCALE GENOMIC DNA]</scope>
    <source>
        <strain evidence="2 4">GO-13</strain>
    </source>
</reference>
<evidence type="ECO:0008006" key="6">
    <source>
        <dbReference type="Google" id="ProtNLM"/>
    </source>
</evidence>
<evidence type="ECO:0000313" key="2">
    <source>
        <dbReference type="EMBL" id="KRT95582.1"/>
    </source>
</evidence>
<dbReference type="Proteomes" id="UP000036168">
    <property type="component" value="Unassembled WGS sequence"/>
</dbReference>
<reference evidence="2" key="2">
    <citation type="submission" date="2015-10" db="EMBL/GenBank/DDBJ databases">
        <authorList>
            <person name="Gilbert D.G."/>
        </authorList>
    </citation>
    <scope>NUCLEOTIDE SEQUENCE</scope>
    <source>
        <strain evidence="2">GO-13</strain>
    </source>
</reference>
<protein>
    <recommendedName>
        <fullName evidence="6">Surface layer protein A domain-containing protein</fullName>
    </recommendedName>
</protein>
<evidence type="ECO:0000256" key="1">
    <source>
        <dbReference type="SAM" id="SignalP"/>
    </source>
</evidence>
<reference evidence="3 5" key="3">
    <citation type="submission" date="2023-03" db="EMBL/GenBank/DDBJ databases">
        <title>Agriculturally important microbes genome sequencing.</title>
        <authorList>
            <person name="Dunlap C."/>
        </authorList>
    </citation>
    <scope>NUCLEOTIDE SEQUENCE [LARGE SCALE GENOMIC DNA]</scope>
    <source>
        <strain evidence="3 5">CBP-3203</strain>
    </source>
</reference>
<proteinExistence type="predicted"/>
<gene>
    <name evidence="2" type="ORF">AB447_200245</name>
    <name evidence="3" type="ORF">P8828_06730</name>
</gene>
<dbReference type="OrthoDB" id="9802617at2"/>
<evidence type="ECO:0000313" key="5">
    <source>
        <dbReference type="Proteomes" id="UP001341297"/>
    </source>
</evidence>
<feature type="signal peptide" evidence="1">
    <location>
        <begin position="1"/>
        <end position="28"/>
    </location>
</feature>
<evidence type="ECO:0000313" key="3">
    <source>
        <dbReference type="EMBL" id="MEC0484545.1"/>
    </source>
</evidence>
<keyword evidence="1" id="KW-0732">Signal</keyword>
<dbReference type="AlphaFoldDB" id="A0A0J6F273"/>